<evidence type="ECO:0000313" key="2">
    <source>
        <dbReference type="EMBL" id="GAA0314972.1"/>
    </source>
</evidence>
<feature type="transmembrane region" description="Helical" evidence="1">
    <location>
        <begin position="12"/>
        <end position="34"/>
    </location>
</feature>
<keyword evidence="1" id="KW-0812">Transmembrane</keyword>
<name>A0ABP3FGA2_9ACTN</name>
<dbReference type="Proteomes" id="UP001501867">
    <property type="component" value="Unassembled WGS sequence"/>
</dbReference>
<accession>A0ABP3FGA2</accession>
<keyword evidence="1" id="KW-0472">Membrane</keyword>
<keyword evidence="1" id="KW-1133">Transmembrane helix</keyword>
<dbReference type="RefSeq" id="WP_344166607.1">
    <property type="nucleotide sequence ID" value="NZ_BAAABV010000024.1"/>
</dbReference>
<organism evidence="2 3">
    <name type="scientific">Streptomyces polychromogenes</name>
    <dbReference type="NCBI Taxonomy" id="67342"/>
    <lineage>
        <taxon>Bacteria</taxon>
        <taxon>Bacillati</taxon>
        <taxon>Actinomycetota</taxon>
        <taxon>Actinomycetes</taxon>
        <taxon>Kitasatosporales</taxon>
        <taxon>Streptomycetaceae</taxon>
        <taxon>Streptomyces</taxon>
    </lineage>
</organism>
<protein>
    <submittedName>
        <fullName evidence="2">Uncharacterized protein</fullName>
    </submittedName>
</protein>
<feature type="transmembrane region" description="Helical" evidence="1">
    <location>
        <begin position="40"/>
        <end position="57"/>
    </location>
</feature>
<evidence type="ECO:0000256" key="1">
    <source>
        <dbReference type="SAM" id="Phobius"/>
    </source>
</evidence>
<proteinExistence type="predicted"/>
<reference evidence="3" key="1">
    <citation type="journal article" date="2019" name="Int. J. Syst. Evol. Microbiol.">
        <title>The Global Catalogue of Microorganisms (GCM) 10K type strain sequencing project: providing services to taxonomists for standard genome sequencing and annotation.</title>
        <authorList>
            <consortium name="The Broad Institute Genomics Platform"/>
            <consortium name="The Broad Institute Genome Sequencing Center for Infectious Disease"/>
            <person name="Wu L."/>
            <person name="Ma J."/>
        </authorList>
    </citation>
    <scope>NUCLEOTIDE SEQUENCE [LARGE SCALE GENOMIC DNA]</scope>
    <source>
        <strain evidence="3">JCM 4505</strain>
    </source>
</reference>
<gene>
    <name evidence="2" type="ORF">GCM10010302_62700</name>
</gene>
<dbReference type="EMBL" id="BAAABV010000024">
    <property type="protein sequence ID" value="GAA0314972.1"/>
    <property type="molecule type" value="Genomic_DNA"/>
</dbReference>
<comment type="caution">
    <text evidence="2">The sequence shown here is derived from an EMBL/GenBank/DDBJ whole genome shotgun (WGS) entry which is preliminary data.</text>
</comment>
<sequence length="164" mass="16681">MTGTAGGATAAAAAAELFGWWAAALLLQVLFISTLSWPELAVAAAGALLAAAAARAVRRAATARTGGRARLLTALLLFPGALLTDTARLAAATARVLRGHRVTGRFHTVRLRPGSGTAWVCGLLSATPGLYVVDLDPAGPTVLAHTLPGRPTALERALTTGGRR</sequence>
<feature type="transmembrane region" description="Helical" evidence="1">
    <location>
        <begin position="69"/>
        <end position="91"/>
    </location>
</feature>
<keyword evidence="3" id="KW-1185">Reference proteome</keyword>
<evidence type="ECO:0000313" key="3">
    <source>
        <dbReference type="Proteomes" id="UP001501867"/>
    </source>
</evidence>